<protein>
    <submittedName>
        <fullName evidence="1">Uncharacterized protein</fullName>
    </submittedName>
</protein>
<evidence type="ECO:0000313" key="1">
    <source>
        <dbReference type="EMBL" id="GCC23566.1"/>
    </source>
</evidence>
<evidence type="ECO:0000313" key="2">
    <source>
        <dbReference type="Proteomes" id="UP000287033"/>
    </source>
</evidence>
<accession>A0A401RZJ3</accession>
<name>A0A401RZJ3_CHIPU</name>
<dbReference type="EMBL" id="BEZZ01000033">
    <property type="protein sequence ID" value="GCC23566.1"/>
    <property type="molecule type" value="Genomic_DNA"/>
</dbReference>
<proteinExistence type="predicted"/>
<keyword evidence="2" id="KW-1185">Reference proteome</keyword>
<sequence length="75" mass="8350">MDGWRGRVFKEFVANAENDFSRLTSAVVTRAEADLTSACTSLIGANTVVYSRQLCAGVWDTSKQMLQHIHLTTWS</sequence>
<dbReference type="Proteomes" id="UP000287033">
    <property type="component" value="Unassembled WGS sequence"/>
</dbReference>
<dbReference type="AlphaFoldDB" id="A0A401RZJ3"/>
<gene>
    <name evidence="1" type="ORF">chiPu_0001963</name>
</gene>
<comment type="caution">
    <text evidence="1">The sequence shown here is derived from an EMBL/GenBank/DDBJ whole genome shotgun (WGS) entry which is preliminary data.</text>
</comment>
<reference evidence="1 2" key="1">
    <citation type="journal article" date="2018" name="Nat. Ecol. Evol.">
        <title>Shark genomes provide insights into elasmobranch evolution and the origin of vertebrates.</title>
        <authorList>
            <person name="Hara Y"/>
            <person name="Yamaguchi K"/>
            <person name="Onimaru K"/>
            <person name="Kadota M"/>
            <person name="Koyanagi M"/>
            <person name="Keeley SD"/>
            <person name="Tatsumi K"/>
            <person name="Tanaka K"/>
            <person name="Motone F"/>
            <person name="Kageyama Y"/>
            <person name="Nozu R"/>
            <person name="Adachi N"/>
            <person name="Nishimura O"/>
            <person name="Nakagawa R"/>
            <person name="Tanegashima C"/>
            <person name="Kiyatake I"/>
            <person name="Matsumoto R"/>
            <person name="Murakumo K"/>
            <person name="Nishida K"/>
            <person name="Terakita A"/>
            <person name="Kuratani S"/>
            <person name="Sato K"/>
            <person name="Hyodo S Kuraku.S."/>
        </authorList>
    </citation>
    <scope>NUCLEOTIDE SEQUENCE [LARGE SCALE GENOMIC DNA]</scope>
</reference>
<organism evidence="1 2">
    <name type="scientific">Chiloscyllium punctatum</name>
    <name type="common">Brownbanded bambooshark</name>
    <name type="synonym">Hemiscyllium punctatum</name>
    <dbReference type="NCBI Taxonomy" id="137246"/>
    <lineage>
        <taxon>Eukaryota</taxon>
        <taxon>Metazoa</taxon>
        <taxon>Chordata</taxon>
        <taxon>Craniata</taxon>
        <taxon>Vertebrata</taxon>
        <taxon>Chondrichthyes</taxon>
        <taxon>Elasmobranchii</taxon>
        <taxon>Galeomorphii</taxon>
        <taxon>Galeoidea</taxon>
        <taxon>Orectolobiformes</taxon>
        <taxon>Hemiscylliidae</taxon>
        <taxon>Chiloscyllium</taxon>
    </lineage>
</organism>